<proteinExistence type="predicted"/>
<reference evidence="6" key="1">
    <citation type="submission" date="2022-10" db="EMBL/GenBank/DDBJ databases">
        <title>The complete genomes of actinobacterial strains from the NBC collection.</title>
        <authorList>
            <person name="Joergensen T.S."/>
            <person name="Alvarez Arevalo M."/>
            <person name="Sterndorff E.B."/>
            <person name="Faurdal D."/>
            <person name="Vuksanovic O."/>
            <person name="Mourched A.-S."/>
            <person name="Charusanti P."/>
            <person name="Shaw S."/>
            <person name="Blin K."/>
            <person name="Weber T."/>
        </authorList>
    </citation>
    <scope>NUCLEOTIDE SEQUENCE</scope>
    <source>
        <strain evidence="6">NBC_01393</strain>
    </source>
</reference>
<name>A0AAU3IAM3_9ACTN</name>
<feature type="DNA-binding region" description="H-T-H motif" evidence="4">
    <location>
        <begin position="39"/>
        <end position="58"/>
    </location>
</feature>
<keyword evidence="2 4" id="KW-0238">DNA-binding</keyword>
<evidence type="ECO:0000259" key="5">
    <source>
        <dbReference type="PROSITE" id="PS50977"/>
    </source>
</evidence>
<dbReference type="PRINTS" id="PR00455">
    <property type="entry name" value="HTHTETR"/>
</dbReference>
<dbReference type="PANTHER" id="PTHR30055:SF234">
    <property type="entry name" value="HTH-TYPE TRANSCRIPTIONAL REGULATOR BETI"/>
    <property type="match status" value="1"/>
</dbReference>
<dbReference type="SUPFAM" id="SSF46689">
    <property type="entry name" value="Homeodomain-like"/>
    <property type="match status" value="1"/>
</dbReference>
<dbReference type="EMBL" id="CP109546">
    <property type="protein sequence ID" value="WTZ13688.1"/>
    <property type="molecule type" value="Genomic_DNA"/>
</dbReference>
<dbReference type="InterPro" id="IPR049484">
    <property type="entry name" value="Rv0078-like_C"/>
</dbReference>
<keyword evidence="1" id="KW-0805">Transcription regulation</keyword>
<dbReference type="InterPro" id="IPR050109">
    <property type="entry name" value="HTH-type_TetR-like_transc_reg"/>
</dbReference>
<protein>
    <submittedName>
        <fullName evidence="6">TetR/AcrR family transcriptional regulator</fullName>
    </submittedName>
</protein>
<gene>
    <name evidence="6" type="ORF">OG699_40350</name>
</gene>
<dbReference type="Pfam" id="PF21351">
    <property type="entry name" value="TetR_C_41"/>
    <property type="match status" value="1"/>
</dbReference>
<dbReference type="PROSITE" id="PS01081">
    <property type="entry name" value="HTH_TETR_1"/>
    <property type="match status" value="1"/>
</dbReference>
<dbReference type="InterPro" id="IPR023772">
    <property type="entry name" value="DNA-bd_HTH_TetR-type_CS"/>
</dbReference>
<dbReference type="InterPro" id="IPR009057">
    <property type="entry name" value="Homeodomain-like_sf"/>
</dbReference>
<keyword evidence="3" id="KW-0804">Transcription</keyword>
<organism evidence="6">
    <name type="scientific">Streptomyces sp. NBC_01393</name>
    <dbReference type="NCBI Taxonomy" id="2903851"/>
    <lineage>
        <taxon>Bacteria</taxon>
        <taxon>Bacillati</taxon>
        <taxon>Actinomycetota</taxon>
        <taxon>Actinomycetes</taxon>
        <taxon>Kitasatosporales</taxon>
        <taxon>Streptomycetaceae</taxon>
        <taxon>Streptomyces</taxon>
    </lineage>
</organism>
<dbReference type="Pfam" id="PF00440">
    <property type="entry name" value="TetR_N"/>
    <property type="match status" value="1"/>
</dbReference>
<evidence type="ECO:0000256" key="1">
    <source>
        <dbReference type="ARBA" id="ARBA00023015"/>
    </source>
</evidence>
<dbReference type="GO" id="GO:0000976">
    <property type="term" value="F:transcription cis-regulatory region binding"/>
    <property type="evidence" value="ECO:0007669"/>
    <property type="project" value="TreeGrafter"/>
</dbReference>
<evidence type="ECO:0000256" key="2">
    <source>
        <dbReference type="ARBA" id="ARBA00023125"/>
    </source>
</evidence>
<evidence type="ECO:0000256" key="4">
    <source>
        <dbReference type="PROSITE-ProRule" id="PRU00335"/>
    </source>
</evidence>
<dbReference type="AlphaFoldDB" id="A0AAU3IAM3"/>
<dbReference type="InterPro" id="IPR001647">
    <property type="entry name" value="HTH_TetR"/>
</dbReference>
<dbReference type="Gene3D" id="1.10.357.10">
    <property type="entry name" value="Tetracycline Repressor, domain 2"/>
    <property type="match status" value="1"/>
</dbReference>
<accession>A0AAU3IAM3</accession>
<evidence type="ECO:0000256" key="3">
    <source>
        <dbReference type="ARBA" id="ARBA00023163"/>
    </source>
</evidence>
<dbReference type="PROSITE" id="PS50977">
    <property type="entry name" value="HTH_TETR_2"/>
    <property type="match status" value="1"/>
</dbReference>
<feature type="domain" description="HTH tetR-type" evidence="5">
    <location>
        <begin position="16"/>
        <end position="76"/>
    </location>
</feature>
<dbReference type="GO" id="GO:0003700">
    <property type="term" value="F:DNA-binding transcription factor activity"/>
    <property type="evidence" value="ECO:0007669"/>
    <property type="project" value="TreeGrafter"/>
</dbReference>
<sequence>MGSQQRVRRSQEERSRTTTNELLSAARKLFAGDGYTATSLDAICEEIGASKGALYHHFKNKRDLFRAVYEAEENRLSSAIAQTFTLHEDPWDGLYEGMREFLVMSMEPSTQRITLIDAPGALGWAEMRAIRSDCRRMIAYGLGQLLGRDRSRADVTAVASMVHGAACESAVALAHADGDADELLEATLLQFRRLFSSIASSVDKA</sequence>
<evidence type="ECO:0000313" key="6">
    <source>
        <dbReference type="EMBL" id="WTZ13688.1"/>
    </source>
</evidence>
<dbReference type="PANTHER" id="PTHR30055">
    <property type="entry name" value="HTH-TYPE TRANSCRIPTIONAL REGULATOR RUTR"/>
    <property type="match status" value="1"/>
</dbReference>